<gene>
    <name evidence="1" type="ORF">FYJ62_00510</name>
</gene>
<name>A0A6A8M8Z9_9LACO</name>
<protein>
    <submittedName>
        <fullName evidence="1">Uncharacterized protein</fullName>
    </submittedName>
</protein>
<evidence type="ECO:0000313" key="2">
    <source>
        <dbReference type="Proteomes" id="UP000438120"/>
    </source>
</evidence>
<reference evidence="1 2" key="1">
    <citation type="submission" date="2019-08" db="EMBL/GenBank/DDBJ databases">
        <title>In-depth cultivation of the pig gut microbiome towards novel bacterial diversity and tailored functional studies.</title>
        <authorList>
            <person name="Wylensek D."/>
            <person name="Hitch T.C.A."/>
            <person name="Clavel T."/>
        </authorList>
    </citation>
    <scope>NUCLEOTIDE SEQUENCE [LARGE SCALE GENOMIC DNA]</scope>
    <source>
        <strain evidence="1 2">Bifido-178-WT-2B</strain>
    </source>
</reference>
<dbReference type="Proteomes" id="UP000438120">
    <property type="component" value="Unassembled WGS sequence"/>
</dbReference>
<comment type="caution">
    <text evidence="1">The sequence shown here is derived from an EMBL/GenBank/DDBJ whole genome shotgun (WGS) entry which is preliminary data.</text>
</comment>
<organism evidence="1 2">
    <name type="scientific">Lactobacillus porci</name>
    <dbReference type="NCBI Taxonomy" id="2012477"/>
    <lineage>
        <taxon>Bacteria</taxon>
        <taxon>Bacillati</taxon>
        <taxon>Bacillota</taxon>
        <taxon>Bacilli</taxon>
        <taxon>Lactobacillales</taxon>
        <taxon>Lactobacillaceae</taxon>
        <taxon>Lactobacillus</taxon>
    </lineage>
</organism>
<sequence length="198" mass="23190">MDQTQINELQWMLQYIKNGIPSLRYQASDCNAAFTLKSQHDLKLFLSFLGSIGAYFTFDFEVDHPLVFESNNALVVLDNFDKNWRQHPRNYYYGQGKAMSQDQIAELQALLEYAKSLSPSLTYEIIEGDKFDLRLQSETDFLYCISFLGQIGAYFAFDFDIDHDDYDLVPESEHQTDYARIIVIDYDPNWREHAPDFQ</sequence>
<accession>A0A6A8M8Z9</accession>
<evidence type="ECO:0000313" key="1">
    <source>
        <dbReference type="EMBL" id="MST86168.1"/>
    </source>
</evidence>
<proteinExistence type="predicted"/>
<dbReference type="AlphaFoldDB" id="A0A6A8M8Z9"/>
<keyword evidence="2" id="KW-1185">Reference proteome</keyword>
<dbReference type="EMBL" id="VUMX01000001">
    <property type="protein sequence ID" value="MST86168.1"/>
    <property type="molecule type" value="Genomic_DNA"/>
</dbReference>